<reference evidence="1 2" key="2">
    <citation type="journal article" date="2016" name="Int. J. Syst. Evol. Microbiol.">
        <title>Flavisolibacter tropicus sp. nov., isolated from tropical soil.</title>
        <authorList>
            <person name="Lee J.J."/>
            <person name="Kang M.S."/>
            <person name="Kim G.S."/>
            <person name="Lee C.S."/>
            <person name="Lim S."/>
            <person name="Lee J."/>
            <person name="Roh S.H."/>
            <person name="Kang H."/>
            <person name="Ha J.M."/>
            <person name="Bae S."/>
            <person name="Jung H.Y."/>
            <person name="Kim M.K."/>
        </authorList>
    </citation>
    <scope>NUCLEOTIDE SEQUENCE [LARGE SCALE GENOMIC DNA]</scope>
    <source>
        <strain evidence="1 2">LCS9</strain>
    </source>
</reference>
<proteinExistence type="predicted"/>
<reference evidence="2" key="1">
    <citation type="submission" date="2015-01" db="EMBL/GenBank/DDBJ databases">
        <title>Flavisolibacter sp./LCS9/ whole genome sequencing.</title>
        <authorList>
            <person name="Kim M.K."/>
            <person name="Srinivasan S."/>
            <person name="Lee J.-J."/>
        </authorList>
    </citation>
    <scope>NUCLEOTIDE SEQUENCE [LARGE SCALE GENOMIC DNA]</scope>
    <source>
        <strain evidence="2">LCS9</strain>
    </source>
</reference>
<dbReference type="KEGG" id="fla:SY85_16545"/>
<dbReference type="Proteomes" id="UP000077177">
    <property type="component" value="Chromosome"/>
</dbReference>
<dbReference type="EMBL" id="CP011390">
    <property type="protein sequence ID" value="ANE51861.1"/>
    <property type="molecule type" value="Genomic_DNA"/>
</dbReference>
<organism evidence="1 2">
    <name type="scientific">Flavisolibacter tropicus</name>
    <dbReference type="NCBI Taxonomy" id="1492898"/>
    <lineage>
        <taxon>Bacteria</taxon>
        <taxon>Pseudomonadati</taxon>
        <taxon>Bacteroidota</taxon>
        <taxon>Chitinophagia</taxon>
        <taxon>Chitinophagales</taxon>
        <taxon>Chitinophagaceae</taxon>
        <taxon>Flavisolibacter</taxon>
    </lineage>
</organism>
<dbReference type="AlphaFoldDB" id="A0A172TXM5"/>
<name>A0A172TXM5_9BACT</name>
<evidence type="ECO:0000313" key="1">
    <source>
        <dbReference type="EMBL" id="ANE51861.1"/>
    </source>
</evidence>
<dbReference type="STRING" id="1492898.SY85_16545"/>
<keyword evidence="2" id="KW-1185">Reference proteome</keyword>
<gene>
    <name evidence="1" type="ORF">SY85_16545</name>
</gene>
<protein>
    <submittedName>
        <fullName evidence="1">Uncharacterized protein</fullName>
    </submittedName>
</protein>
<sequence length="59" mass="7067">MDKTFDKNMGCPMVWFEYMILNKQSWTAFQIDYLATELTKEEMQVFEALEQNARLNPVK</sequence>
<dbReference type="RefSeq" id="WP_066405996.1">
    <property type="nucleotide sequence ID" value="NZ_CP011390.1"/>
</dbReference>
<evidence type="ECO:0000313" key="2">
    <source>
        <dbReference type="Proteomes" id="UP000077177"/>
    </source>
</evidence>
<accession>A0A172TXM5</accession>